<dbReference type="PROSITE" id="PS50005">
    <property type="entry name" value="TPR"/>
    <property type="match status" value="1"/>
</dbReference>
<feature type="transmembrane region" description="Helical" evidence="2">
    <location>
        <begin position="6"/>
        <end position="39"/>
    </location>
</feature>
<evidence type="ECO:0000256" key="1">
    <source>
        <dbReference type="PROSITE-ProRule" id="PRU00339"/>
    </source>
</evidence>
<reference evidence="3" key="1">
    <citation type="journal article" date="2017" name="J. Phycol.">
        <title>Analysis of chloroplast genomes and a supermatrix inform reclassification of the Rhodomelaceae (Rhodophyta).</title>
        <authorList>
            <person name="Diaz-Tapia P."/>
            <person name="Maggs C.A."/>
            <person name="West J.A."/>
            <person name="Verbruggen H."/>
        </authorList>
    </citation>
    <scope>NUCLEOTIDE SEQUENCE</scope>
    <source>
        <strain evidence="3">PD516</strain>
    </source>
</reference>
<keyword evidence="2" id="KW-0812">Transmembrane</keyword>
<proteinExistence type="predicted"/>
<accession>A0A1Z1MA56</accession>
<dbReference type="RefSeq" id="YP_009394241.1">
    <property type="nucleotide sequence ID" value="NC_035272.1"/>
</dbReference>
<keyword evidence="3" id="KW-0934">Plastid</keyword>
<organism evidence="3">
    <name type="scientific">Leptosiphonia brodiei</name>
    <dbReference type="NCBI Taxonomy" id="2608611"/>
    <lineage>
        <taxon>Eukaryota</taxon>
        <taxon>Rhodophyta</taxon>
        <taxon>Florideophyceae</taxon>
        <taxon>Rhodymeniophycidae</taxon>
        <taxon>Ceramiales</taxon>
        <taxon>Rhodomelaceae</taxon>
        <taxon>Polysiphonioideae</taxon>
        <taxon>Leptosiphonia</taxon>
    </lineage>
</organism>
<evidence type="ECO:0000313" key="3">
    <source>
        <dbReference type="EMBL" id="ARW62803.1"/>
    </source>
</evidence>
<protein>
    <submittedName>
        <fullName evidence="3">Uncharacterized protein</fullName>
    </submittedName>
</protein>
<dbReference type="InterPro" id="IPR011990">
    <property type="entry name" value="TPR-like_helical_dom_sf"/>
</dbReference>
<dbReference type="Gene3D" id="1.25.40.10">
    <property type="entry name" value="Tetratricopeptide repeat domain"/>
    <property type="match status" value="1"/>
</dbReference>
<sequence length="160" mass="18804">MSSYNILFYLYLSLVLLLLLLFAFFVSVQLKIVLLYVFNFSQASNVFNQTMNFSDVSYECLFNFHLHISDYFLCISLSEFYLKSSDVLFDKIMIYVSLGLIYSQLSCWHIAEYYYLQSLSLSPRNKQINVALAILYSKLGYTEKSQYFYDAISLLDRTLD</sequence>
<dbReference type="GeneID" id="33356072"/>
<dbReference type="EMBL" id="MF101425">
    <property type="protein sequence ID" value="ARW62803.1"/>
    <property type="molecule type" value="Genomic_DNA"/>
</dbReference>
<evidence type="ECO:0000256" key="2">
    <source>
        <dbReference type="SAM" id="Phobius"/>
    </source>
</evidence>
<keyword evidence="2" id="KW-0472">Membrane</keyword>
<geneLocation type="chloroplast" evidence="3"/>
<dbReference type="AlphaFoldDB" id="A0A1Z1MA56"/>
<keyword evidence="3" id="KW-0150">Chloroplast</keyword>
<dbReference type="SUPFAM" id="SSF48452">
    <property type="entry name" value="TPR-like"/>
    <property type="match status" value="1"/>
</dbReference>
<keyword evidence="2" id="KW-1133">Transmembrane helix</keyword>
<keyword evidence="1" id="KW-0802">TPR repeat</keyword>
<name>A0A1Z1MA56_9FLOR</name>
<dbReference type="InterPro" id="IPR019734">
    <property type="entry name" value="TPR_rpt"/>
</dbReference>
<feature type="repeat" description="TPR" evidence="1">
    <location>
        <begin position="92"/>
        <end position="125"/>
    </location>
</feature>
<gene>
    <name evidence="3" type="primary">ycf37</name>
</gene>